<dbReference type="eggNOG" id="ENOG50303K4">
    <property type="taxonomic scope" value="Bacteria"/>
</dbReference>
<dbReference type="Proteomes" id="UP000002715">
    <property type="component" value="Chromosome"/>
</dbReference>
<protein>
    <submittedName>
        <fullName evidence="1">Uncharacterized protein</fullName>
    </submittedName>
</protein>
<dbReference type="HOGENOM" id="CLU_2035924_0_0_3"/>
<evidence type="ECO:0000313" key="1">
    <source>
        <dbReference type="EMBL" id="ABB50001.1"/>
    </source>
</evidence>
<organism evidence="1 2">
    <name type="scientific">Prochlorococcus marinus (strain MIT 9312)</name>
    <dbReference type="NCBI Taxonomy" id="74546"/>
    <lineage>
        <taxon>Bacteria</taxon>
        <taxon>Bacillati</taxon>
        <taxon>Cyanobacteriota</taxon>
        <taxon>Cyanophyceae</taxon>
        <taxon>Synechococcales</taxon>
        <taxon>Prochlorococcaceae</taxon>
        <taxon>Prochlorococcus</taxon>
    </lineage>
</organism>
<accession>Q31AU4</accession>
<dbReference type="EMBL" id="CP000111">
    <property type="protein sequence ID" value="ABB50001.1"/>
    <property type="molecule type" value="Genomic_DNA"/>
</dbReference>
<sequence length="132" mass="15372">MCKCDTNFSLIMPSQRKRIGFLPSEEVHEIIEKLCTANEFSQSKVTGLLVEEALRSRGVLSDSFTNNRNDKSNYINFSFGEEQLSKNNKSPGNCSDYTVNKKEFSDDIKMMHEFIEFKYFKKVMKQNNNIFE</sequence>
<dbReference type="KEGG" id="pmi:PMT9312_0941"/>
<reference evidence="2" key="1">
    <citation type="submission" date="2005-07" db="EMBL/GenBank/DDBJ databases">
        <title>Complete sequence of Prochlorococcus marinus str. MIT 9312.</title>
        <authorList>
            <consortium name="US DOE Joint Genome Institute"/>
            <person name="Copeland A."/>
            <person name="Lucas S."/>
            <person name="Lapidus A."/>
            <person name="Barry K."/>
            <person name="Detter J.C."/>
            <person name="Glavina T."/>
            <person name="Hammon N."/>
            <person name="Israni S."/>
            <person name="Pitluck S."/>
            <person name="Thiel J."/>
            <person name="Schmutz J."/>
            <person name="Larimer F."/>
            <person name="Land M."/>
            <person name="Kyrpides N."/>
            <person name="Lykidis A."/>
            <person name="Richardson P."/>
        </authorList>
    </citation>
    <scope>NUCLEOTIDE SEQUENCE [LARGE SCALE GENOMIC DNA]</scope>
    <source>
        <strain evidence="2">MIT 9312</strain>
    </source>
</reference>
<proteinExistence type="predicted"/>
<name>Q31AU4_PROM9</name>
<evidence type="ECO:0000313" key="2">
    <source>
        <dbReference type="Proteomes" id="UP000002715"/>
    </source>
</evidence>
<dbReference type="AlphaFoldDB" id="Q31AU4"/>
<gene>
    <name evidence="1" type="ordered locus">PMT9312_0941</name>
</gene>